<proteinExistence type="predicted"/>
<dbReference type="AlphaFoldDB" id="A0A316L0R7"/>
<protein>
    <submittedName>
        <fullName evidence="5">AraC family transcriptional regulator</fullName>
    </submittedName>
</protein>
<dbReference type="SMART" id="SM00342">
    <property type="entry name" value="HTH_ARAC"/>
    <property type="match status" value="1"/>
</dbReference>
<dbReference type="OrthoDB" id="1096411at2"/>
<dbReference type="InterPro" id="IPR018060">
    <property type="entry name" value="HTH_AraC"/>
</dbReference>
<evidence type="ECO:0000313" key="5">
    <source>
        <dbReference type="EMBL" id="PWL38908.1"/>
    </source>
</evidence>
<keyword evidence="3" id="KW-0804">Transcription</keyword>
<dbReference type="PROSITE" id="PS01124">
    <property type="entry name" value="HTH_ARAC_FAMILY_2"/>
    <property type="match status" value="1"/>
</dbReference>
<organism evidence="5 6">
    <name type="scientific">Flagellimonas aquimarina</name>
    <dbReference type="NCBI Taxonomy" id="2201895"/>
    <lineage>
        <taxon>Bacteria</taxon>
        <taxon>Pseudomonadati</taxon>
        <taxon>Bacteroidota</taxon>
        <taxon>Flavobacteriia</taxon>
        <taxon>Flavobacteriales</taxon>
        <taxon>Flavobacteriaceae</taxon>
        <taxon>Flagellimonas</taxon>
    </lineage>
</organism>
<dbReference type="InterPro" id="IPR003313">
    <property type="entry name" value="AraC-bd"/>
</dbReference>
<dbReference type="InterPro" id="IPR009057">
    <property type="entry name" value="Homeodomain-like_sf"/>
</dbReference>
<dbReference type="EMBL" id="QGEG01000002">
    <property type="protein sequence ID" value="PWL38908.1"/>
    <property type="molecule type" value="Genomic_DNA"/>
</dbReference>
<dbReference type="SUPFAM" id="SSF46689">
    <property type="entry name" value="Homeodomain-like"/>
    <property type="match status" value="1"/>
</dbReference>
<evidence type="ECO:0000256" key="1">
    <source>
        <dbReference type="ARBA" id="ARBA00023015"/>
    </source>
</evidence>
<comment type="caution">
    <text evidence="5">The sequence shown here is derived from an EMBL/GenBank/DDBJ whole genome shotgun (WGS) entry which is preliminary data.</text>
</comment>
<keyword evidence="2" id="KW-0238">DNA-binding</keyword>
<dbReference type="InterPro" id="IPR014710">
    <property type="entry name" value="RmlC-like_jellyroll"/>
</dbReference>
<evidence type="ECO:0000313" key="6">
    <source>
        <dbReference type="Proteomes" id="UP000245762"/>
    </source>
</evidence>
<evidence type="ECO:0000256" key="3">
    <source>
        <dbReference type="ARBA" id="ARBA00023163"/>
    </source>
</evidence>
<dbReference type="Gene3D" id="1.10.10.60">
    <property type="entry name" value="Homeodomain-like"/>
    <property type="match status" value="1"/>
</dbReference>
<dbReference type="InterPro" id="IPR037923">
    <property type="entry name" value="HTH-like"/>
</dbReference>
<sequence length="291" mass="34265">MQHIPILHIEQFEKEESLSDFYSNDLQLHLKKNAQIIHKPHKHDFFLCVLFCKGSGVHEIDFNAYPIQPGSVFFLKPGQTHSWNFNSTPEGYIFFHTPDFYELYFLNRKLTQFPFYYSLKNPPDLTLVPEAISNVAARFKEINTEYQQSFTYKKQKLSSLVNLTYIDLTRHYANYEPIKKVLSSTYLQTLEILENLIEQFYKTEKSAKFYADKLHITPKHLNRITKSTLNKTTTELITERVLLESKRLIVHSGNSLIQVAETLGYEDYAYFSRVFKLKTGKTPLEFKKSYQ</sequence>
<dbReference type="SUPFAM" id="SSF51215">
    <property type="entry name" value="Regulatory protein AraC"/>
    <property type="match status" value="1"/>
</dbReference>
<keyword evidence="6" id="KW-1185">Reference proteome</keyword>
<feature type="domain" description="HTH araC/xylS-type" evidence="4">
    <location>
        <begin position="191"/>
        <end position="289"/>
    </location>
</feature>
<dbReference type="Pfam" id="PF12833">
    <property type="entry name" value="HTH_18"/>
    <property type="match status" value="1"/>
</dbReference>
<keyword evidence="1" id="KW-0805">Transcription regulation</keyword>
<reference evidence="5 6" key="1">
    <citation type="submission" date="2018-05" db="EMBL/GenBank/DDBJ databases">
        <title>Complete genome sequence of Flagellimonas aquimarina ECD12 isolated from seaweed Ecklonia cava.</title>
        <authorList>
            <person name="Choi S."/>
            <person name="Seong C."/>
        </authorList>
    </citation>
    <scope>NUCLEOTIDE SEQUENCE [LARGE SCALE GENOMIC DNA]</scope>
    <source>
        <strain evidence="5 6">ECD12</strain>
    </source>
</reference>
<dbReference type="PANTHER" id="PTHR43280:SF32">
    <property type="entry name" value="TRANSCRIPTIONAL REGULATORY PROTEIN"/>
    <property type="match status" value="1"/>
</dbReference>
<evidence type="ECO:0000259" key="4">
    <source>
        <dbReference type="PROSITE" id="PS01124"/>
    </source>
</evidence>
<accession>A0A316L0R7</accession>
<name>A0A316L0R7_9FLAO</name>
<dbReference type="GO" id="GO:0003700">
    <property type="term" value="F:DNA-binding transcription factor activity"/>
    <property type="evidence" value="ECO:0007669"/>
    <property type="project" value="InterPro"/>
</dbReference>
<dbReference type="Gene3D" id="2.60.120.10">
    <property type="entry name" value="Jelly Rolls"/>
    <property type="match status" value="1"/>
</dbReference>
<evidence type="ECO:0000256" key="2">
    <source>
        <dbReference type="ARBA" id="ARBA00023125"/>
    </source>
</evidence>
<gene>
    <name evidence="5" type="ORF">DKG77_11785</name>
</gene>
<dbReference type="RefSeq" id="WP_109663211.1">
    <property type="nucleotide sequence ID" value="NZ_QGEG01000002.1"/>
</dbReference>
<dbReference type="GO" id="GO:0043565">
    <property type="term" value="F:sequence-specific DNA binding"/>
    <property type="evidence" value="ECO:0007669"/>
    <property type="project" value="InterPro"/>
</dbReference>
<dbReference type="Proteomes" id="UP000245762">
    <property type="component" value="Unassembled WGS sequence"/>
</dbReference>
<dbReference type="PANTHER" id="PTHR43280">
    <property type="entry name" value="ARAC-FAMILY TRANSCRIPTIONAL REGULATOR"/>
    <property type="match status" value="1"/>
</dbReference>
<dbReference type="Pfam" id="PF02311">
    <property type="entry name" value="AraC_binding"/>
    <property type="match status" value="1"/>
</dbReference>